<evidence type="ECO:0000313" key="8">
    <source>
        <dbReference type="EMBL" id="MCP2266391.1"/>
    </source>
</evidence>
<dbReference type="InterPro" id="IPR020846">
    <property type="entry name" value="MFS_dom"/>
</dbReference>
<evidence type="ECO:0000313" key="9">
    <source>
        <dbReference type="Proteomes" id="UP001139493"/>
    </source>
</evidence>
<dbReference type="SUPFAM" id="SSF103473">
    <property type="entry name" value="MFS general substrate transporter"/>
    <property type="match status" value="1"/>
</dbReference>
<evidence type="ECO:0000256" key="1">
    <source>
        <dbReference type="ARBA" id="ARBA00004651"/>
    </source>
</evidence>
<feature type="transmembrane region" description="Helical" evidence="6">
    <location>
        <begin position="107"/>
        <end position="128"/>
    </location>
</feature>
<keyword evidence="3 6" id="KW-0812">Transmembrane</keyword>
<comment type="subcellular location">
    <subcellularLocation>
        <location evidence="1">Cell membrane</location>
        <topology evidence="1">Multi-pass membrane protein</topology>
    </subcellularLocation>
</comment>
<protein>
    <submittedName>
        <fullName evidence="8">MFS transporter, DHA1 family, arabinose polymer transporter</fullName>
    </submittedName>
</protein>
<dbReference type="Gene3D" id="1.20.1250.20">
    <property type="entry name" value="MFS general substrate transporter like domains"/>
    <property type="match status" value="1"/>
</dbReference>
<proteinExistence type="predicted"/>
<evidence type="ECO:0000256" key="6">
    <source>
        <dbReference type="SAM" id="Phobius"/>
    </source>
</evidence>
<dbReference type="InterPro" id="IPR011701">
    <property type="entry name" value="MFS"/>
</dbReference>
<sequence>MTRPTTARLPFVVWLLTLGTFLMGTSEYIVAGILPQLSADLGVGIAQGGLLITVFAAGLIVGPPILSIVTLRLPRRSALVLALVVFALGHALAAASSSFAVVLGARVVTALATGTFWAVAGAVAVSAVPPTARARASAMIISGVGLATVLGVPLGALVGGQVGWRGAFWGLAALAGLTALVIGRFVPAAPRDGATADVRSEISALRVGRLWLTLATSTLLFGGVLAAYSYVVPLLTDRAGVPVGAISLVLVGYGIGALAGTWVGGRLGDARPLATQAGAIAVAGLALVLLQTPLSTSGVAAVALLVLMGVAGQSVPPVSTALAVRFAPGAPTLAYALATSALNVGIAGGSLVGGLALDSTLGLTGPALVGTVMIAAALVPLLALAARRATRDDVG</sequence>
<feature type="domain" description="Major facilitator superfamily (MFS) profile" evidence="7">
    <location>
        <begin position="12"/>
        <end position="388"/>
    </location>
</feature>
<evidence type="ECO:0000256" key="4">
    <source>
        <dbReference type="ARBA" id="ARBA00022989"/>
    </source>
</evidence>
<dbReference type="InterPro" id="IPR050189">
    <property type="entry name" value="MFS_Efflux_Transporters"/>
</dbReference>
<comment type="caution">
    <text evidence="8">The sequence shown here is derived from an EMBL/GenBank/DDBJ whole genome shotgun (WGS) entry which is preliminary data.</text>
</comment>
<keyword evidence="5 6" id="KW-0472">Membrane</keyword>
<feature type="transmembrane region" description="Helical" evidence="6">
    <location>
        <begin position="363"/>
        <end position="386"/>
    </location>
</feature>
<evidence type="ECO:0000256" key="3">
    <source>
        <dbReference type="ARBA" id="ARBA00022692"/>
    </source>
</evidence>
<feature type="transmembrane region" description="Helical" evidence="6">
    <location>
        <begin position="277"/>
        <end position="294"/>
    </location>
</feature>
<feature type="transmembrane region" description="Helical" evidence="6">
    <location>
        <begin position="41"/>
        <end position="66"/>
    </location>
</feature>
<feature type="transmembrane region" description="Helical" evidence="6">
    <location>
        <begin position="300"/>
        <end position="324"/>
    </location>
</feature>
<evidence type="ECO:0000256" key="2">
    <source>
        <dbReference type="ARBA" id="ARBA00022475"/>
    </source>
</evidence>
<dbReference type="GO" id="GO:0005886">
    <property type="term" value="C:plasma membrane"/>
    <property type="evidence" value="ECO:0007669"/>
    <property type="project" value="UniProtKB-SubCell"/>
</dbReference>
<organism evidence="8 9">
    <name type="scientific">Promicromonospora thailandica</name>
    <dbReference type="NCBI Taxonomy" id="765201"/>
    <lineage>
        <taxon>Bacteria</taxon>
        <taxon>Bacillati</taxon>
        <taxon>Actinomycetota</taxon>
        <taxon>Actinomycetes</taxon>
        <taxon>Micrococcales</taxon>
        <taxon>Promicromonosporaceae</taxon>
        <taxon>Promicromonospora</taxon>
    </lineage>
</organism>
<accession>A0A9X2GD60</accession>
<dbReference type="CDD" id="cd17324">
    <property type="entry name" value="MFS_NepI_like"/>
    <property type="match status" value="1"/>
</dbReference>
<feature type="transmembrane region" description="Helical" evidence="6">
    <location>
        <begin position="166"/>
        <end position="189"/>
    </location>
</feature>
<dbReference type="PANTHER" id="PTHR43124">
    <property type="entry name" value="PURINE EFFLUX PUMP PBUE"/>
    <property type="match status" value="1"/>
</dbReference>
<feature type="transmembrane region" description="Helical" evidence="6">
    <location>
        <begin position="78"/>
        <end position="101"/>
    </location>
</feature>
<evidence type="ECO:0000256" key="5">
    <source>
        <dbReference type="ARBA" id="ARBA00023136"/>
    </source>
</evidence>
<dbReference type="Proteomes" id="UP001139493">
    <property type="component" value="Unassembled WGS sequence"/>
</dbReference>
<keyword evidence="9" id="KW-1185">Reference proteome</keyword>
<dbReference type="AlphaFoldDB" id="A0A9X2GD60"/>
<dbReference type="PROSITE" id="PS50850">
    <property type="entry name" value="MFS"/>
    <property type="match status" value="1"/>
</dbReference>
<dbReference type="Pfam" id="PF07690">
    <property type="entry name" value="MFS_1"/>
    <property type="match status" value="1"/>
</dbReference>
<dbReference type="InterPro" id="IPR036259">
    <property type="entry name" value="MFS_trans_sf"/>
</dbReference>
<dbReference type="GO" id="GO:0022857">
    <property type="term" value="F:transmembrane transporter activity"/>
    <property type="evidence" value="ECO:0007669"/>
    <property type="project" value="InterPro"/>
</dbReference>
<feature type="transmembrane region" description="Helical" evidence="6">
    <location>
        <begin position="210"/>
        <end position="231"/>
    </location>
</feature>
<keyword evidence="2" id="KW-1003">Cell membrane</keyword>
<feature type="transmembrane region" description="Helical" evidence="6">
    <location>
        <begin position="140"/>
        <end position="160"/>
    </location>
</feature>
<reference evidence="8" key="1">
    <citation type="submission" date="2022-06" db="EMBL/GenBank/DDBJ databases">
        <title>Genomic Encyclopedia of Archaeal and Bacterial Type Strains, Phase II (KMG-II): from individual species to whole genera.</title>
        <authorList>
            <person name="Goeker M."/>
        </authorList>
    </citation>
    <scope>NUCLEOTIDE SEQUENCE</scope>
    <source>
        <strain evidence="8">DSM 26652</strain>
    </source>
</reference>
<evidence type="ECO:0000259" key="7">
    <source>
        <dbReference type="PROSITE" id="PS50850"/>
    </source>
</evidence>
<dbReference type="RefSeq" id="WP_253838158.1">
    <property type="nucleotide sequence ID" value="NZ_JAMTCS010000012.1"/>
</dbReference>
<dbReference type="PANTHER" id="PTHR43124:SF3">
    <property type="entry name" value="CHLORAMPHENICOL EFFLUX PUMP RV0191"/>
    <property type="match status" value="1"/>
</dbReference>
<feature type="transmembrane region" description="Helical" evidence="6">
    <location>
        <begin position="333"/>
        <end position="357"/>
    </location>
</feature>
<name>A0A9X2GD60_9MICO</name>
<feature type="transmembrane region" description="Helical" evidence="6">
    <location>
        <begin position="243"/>
        <end position="265"/>
    </location>
</feature>
<dbReference type="EMBL" id="JAMTCS010000012">
    <property type="protein sequence ID" value="MCP2266391.1"/>
    <property type="molecule type" value="Genomic_DNA"/>
</dbReference>
<gene>
    <name evidence="8" type="ORF">APR03_003757</name>
</gene>
<keyword evidence="4 6" id="KW-1133">Transmembrane helix</keyword>